<feature type="compositionally biased region" description="Basic and acidic residues" evidence="11">
    <location>
        <begin position="85"/>
        <end position="100"/>
    </location>
</feature>
<evidence type="ECO:0000256" key="5">
    <source>
        <dbReference type="ARBA" id="ARBA00022958"/>
    </source>
</evidence>
<comment type="caution">
    <text evidence="13">The sequence shown here is derived from an EMBL/GenBank/DDBJ whole genome shotgun (WGS) entry which is preliminary data.</text>
</comment>
<feature type="compositionally biased region" description="Polar residues" evidence="11">
    <location>
        <begin position="106"/>
        <end position="117"/>
    </location>
</feature>
<dbReference type="NCBIfam" id="NF006667">
    <property type="entry name" value="PRK09212.1"/>
    <property type="match status" value="1"/>
</dbReference>
<dbReference type="STRING" id="741276.A0A2S5B9U3"/>
<evidence type="ECO:0000259" key="12">
    <source>
        <dbReference type="SMART" id="SM00861"/>
    </source>
</evidence>
<feature type="domain" description="Transketolase-like pyrimidine-binding" evidence="12">
    <location>
        <begin position="127"/>
        <end position="302"/>
    </location>
</feature>
<sequence length="455" mass="48958">MLSRCLRPVLAAPRARVAAPLSSSSKAAVAALASSQVGSIRKTALDAARATAVTGAKRFASSESQDGSIDYQSGSLGCEPLYGEKLTRSDTPEPLRETSRSKNRMIGQQQDDALSSSGSDMYSLAQMTVREALNSAMEEEMTRDETVFVLGEEVAQYNGAYKVTKGLLDKFGEKRVIDTPITEAGFCGIAVGAAFAGLRPVCEFMTFNFAMQAIDQIVNSAGKTYYMSGGNVPCPVVFRGPNGAAAGVGAQHSQDYASWYGQIPGLKVVSPWSAEDARGLLKAAIRDPNPVVVLENEIMYGQSFKVSKEAQSTDFLLPIGKAKIEREGKDVTIVGHSRMISYAMEAAEILKKEEGIEAEIINLRSIRPLDIDTIKASVKKTNRLVTVEGGFPMFGVGSEICAQIVESEAFDYLDAPVERVTGADLPTPYAKALEDLAFPTEQTILKATRRALYRS</sequence>
<keyword evidence="3" id="KW-0479">Metal-binding</keyword>
<keyword evidence="5" id="KW-0630">Potassium</keyword>
<dbReference type="GO" id="GO:0046872">
    <property type="term" value="F:metal ion binding"/>
    <property type="evidence" value="ECO:0007669"/>
    <property type="project" value="UniProtKB-KW"/>
</dbReference>
<keyword evidence="9 10" id="KW-0670">Pyruvate</keyword>
<reference evidence="13 14" key="1">
    <citation type="journal article" date="2018" name="Front. Microbiol.">
        <title>Prospects for Fungal Bioremediation of Acidic Radioactive Waste Sites: Characterization and Genome Sequence of Rhodotorula taiwanensis MD1149.</title>
        <authorList>
            <person name="Tkavc R."/>
            <person name="Matrosova V.Y."/>
            <person name="Grichenko O.E."/>
            <person name="Gostincar C."/>
            <person name="Volpe R.P."/>
            <person name="Klimenkova P."/>
            <person name="Gaidamakova E.K."/>
            <person name="Zhou C.E."/>
            <person name="Stewart B.J."/>
            <person name="Lyman M.G."/>
            <person name="Malfatti S.A."/>
            <person name="Rubinfeld B."/>
            <person name="Courtot M."/>
            <person name="Singh J."/>
            <person name="Dalgard C.L."/>
            <person name="Hamilton T."/>
            <person name="Frey K.G."/>
            <person name="Gunde-Cimerman N."/>
            <person name="Dugan L."/>
            <person name="Daly M.J."/>
        </authorList>
    </citation>
    <scope>NUCLEOTIDE SEQUENCE [LARGE SCALE GENOMIC DNA]</scope>
    <source>
        <strain evidence="13 14">MD1149</strain>
    </source>
</reference>
<dbReference type="Proteomes" id="UP000237144">
    <property type="component" value="Unassembled WGS sequence"/>
</dbReference>
<dbReference type="CDD" id="cd07036">
    <property type="entry name" value="TPP_PYR_E1-PDHc-beta_like"/>
    <property type="match status" value="1"/>
</dbReference>
<evidence type="ECO:0000256" key="11">
    <source>
        <dbReference type="SAM" id="MobiDB-lite"/>
    </source>
</evidence>
<name>A0A2S5B9U3_9BASI</name>
<dbReference type="InterPro" id="IPR005475">
    <property type="entry name" value="Transketolase-like_Pyr-bd"/>
</dbReference>
<evidence type="ECO:0000256" key="4">
    <source>
        <dbReference type="ARBA" id="ARBA00022946"/>
    </source>
</evidence>
<comment type="subcellular location">
    <subcellularLocation>
        <location evidence="2">Mitochondrion</location>
    </subcellularLocation>
</comment>
<dbReference type="GO" id="GO:0004739">
    <property type="term" value="F:pyruvate dehydrogenase (acetyl-transferring) activity"/>
    <property type="evidence" value="ECO:0007669"/>
    <property type="project" value="UniProtKB-UniRule"/>
</dbReference>
<evidence type="ECO:0000313" key="14">
    <source>
        <dbReference type="Proteomes" id="UP000237144"/>
    </source>
</evidence>
<comment type="cofactor">
    <cofactor evidence="1 10">
        <name>thiamine diphosphate</name>
        <dbReference type="ChEBI" id="CHEBI:58937"/>
    </cofactor>
</comment>
<dbReference type="InterPro" id="IPR029061">
    <property type="entry name" value="THDP-binding"/>
</dbReference>
<feature type="region of interest" description="Disordered" evidence="11">
    <location>
        <begin position="82"/>
        <end position="117"/>
    </location>
</feature>
<dbReference type="GO" id="GO:0005739">
    <property type="term" value="C:mitochondrion"/>
    <property type="evidence" value="ECO:0007669"/>
    <property type="project" value="UniProtKB-SubCell"/>
</dbReference>
<dbReference type="Gene3D" id="3.40.50.920">
    <property type="match status" value="1"/>
</dbReference>
<dbReference type="SUPFAM" id="SSF52922">
    <property type="entry name" value="TK C-terminal domain-like"/>
    <property type="match status" value="1"/>
</dbReference>
<dbReference type="SMART" id="SM00861">
    <property type="entry name" value="Transket_pyr"/>
    <property type="match status" value="1"/>
</dbReference>
<evidence type="ECO:0000256" key="7">
    <source>
        <dbReference type="ARBA" id="ARBA00023052"/>
    </source>
</evidence>
<organism evidence="13 14">
    <name type="scientific">Rhodotorula taiwanensis</name>
    <dbReference type="NCBI Taxonomy" id="741276"/>
    <lineage>
        <taxon>Eukaryota</taxon>
        <taxon>Fungi</taxon>
        <taxon>Dikarya</taxon>
        <taxon>Basidiomycota</taxon>
        <taxon>Pucciniomycotina</taxon>
        <taxon>Microbotryomycetes</taxon>
        <taxon>Sporidiobolales</taxon>
        <taxon>Sporidiobolaceae</taxon>
        <taxon>Rhodotorula</taxon>
    </lineage>
</organism>
<comment type="function">
    <text evidence="10">The pyruvate dehydrogenase complex catalyzes the overall conversion of pyruvate to acetyl-CoA and CO2.</text>
</comment>
<comment type="catalytic activity">
    <reaction evidence="10">
        <text>N(6)-[(R)-lipoyl]-L-lysyl-[protein] + pyruvate + H(+) = N(6)-[(R)-S(8)-acetyldihydrolipoyl]-L-lysyl-[protein] + CO2</text>
        <dbReference type="Rhea" id="RHEA:19189"/>
        <dbReference type="Rhea" id="RHEA-COMP:10474"/>
        <dbReference type="Rhea" id="RHEA-COMP:10478"/>
        <dbReference type="ChEBI" id="CHEBI:15361"/>
        <dbReference type="ChEBI" id="CHEBI:15378"/>
        <dbReference type="ChEBI" id="CHEBI:16526"/>
        <dbReference type="ChEBI" id="CHEBI:83099"/>
        <dbReference type="ChEBI" id="CHEBI:83111"/>
        <dbReference type="EC" id="1.2.4.1"/>
    </reaction>
</comment>
<evidence type="ECO:0000256" key="1">
    <source>
        <dbReference type="ARBA" id="ARBA00001964"/>
    </source>
</evidence>
<dbReference type="OrthoDB" id="10266385at2759"/>
<protein>
    <recommendedName>
        <fullName evidence="10">Pyruvate dehydrogenase E1 component subunit beta</fullName>
        <ecNumber evidence="10">1.2.4.1</ecNumber>
    </recommendedName>
</protein>
<evidence type="ECO:0000256" key="2">
    <source>
        <dbReference type="ARBA" id="ARBA00004173"/>
    </source>
</evidence>
<dbReference type="Gene3D" id="3.40.50.970">
    <property type="match status" value="1"/>
</dbReference>
<dbReference type="Pfam" id="PF02780">
    <property type="entry name" value="Transketolase_C"/>
    <property type="match status" value="1"/>
</dbReference>
<dbReference type="InterPro" id="IPR027110">
    <property type="entry name" value="PDHB_mito-type"/>
</dbReference>
<accession>A0A2S5B9U3</accession>
<dbReference type="EC" id="1.2.4.1" evidence="10"/>
<keyword evidence="8" id="KW-0496">Mitochondrion</keyword>
<gene>
    <name evidence="13" type="ORF">BMF94_3488</name>
</gene>
<evidence type="ECO:0000256" key="8">
    <source>
        <dbReference type="ARBA" id="ARBA00023128"/>
    </source>
</evidence>
<dbReference type="FunFam" id="3.40.50.920:FF:000001">
    <property type="entry name" value="Pyruvate dehydrogenase E1 beta subunit"/>
    <property type="match status" value="1"/>
</dbReference>
<dbReference type="Pfam" id="PF02779">
    <property type="entry name" value="Transket_pyr"/>
    <property type="match status" value="1"/>
</dbReference>
<evidence type="ECO:0000313" key="13">
    <source>
        <dbReference type="EMBL" id="POY73550.1"/>
    </source>
</evidence>
<keyword evidence="4" id="KW-0809">Transit peptide</keyword>
<dbReference type="InterPro" id="IPR009014">
    <property type="entry name" value="Transketo_C/PFOR_II"/>
</dbReference>
<keyword evidence="6 10" id="KW-0560">Oxidoreductase</keyword>
<dbReference type="FunFam" id="3.40.50.970:FF:000006">
    <property type="entry name" value="Pyruvate dehydrogenase E1 component subunit beta"/>
    <property type="match status" value="1"/>
</dbReference>
<evidence type="ECO:0000256" key="6">
    <source>
        <dbReference type="ARBA" id="ARBA00023002"/>
    </source>
</evidence>
<dbReference type="PANTHER" id="PTHR11624:SF96">
    <property type="entry name" value="PYRUVATE DEHYDROGENASE E1 COMPONENT SUBUNIT BETA, MITOCHONDRIAL"/>
    <property type="match status" value="1"/>
</dbReference>
<evidence type="ECO:0000256" key="9">
    <source>
        <dbReference type="ARBA" id="ARBA00023317"/>
    </source>
</evidence>
<keyword evidence="14" id="KW-1185">Reference proteome</keyword>
<dbReference type="AlphaFoldDB" id="A0A2S5B9U3"/>
<proteinExistence type="predicted"/>
<dbReference type="EMBL" id="PJQD01000036">
    <property type="protein sequence ID" value="POY73550.1"/>
    <property type="molecule type" value="Genomic_DNA"/>
</dbReference>
<evidence type="ECO:0000256" key="10">
    <source>
        <dbReference type="RuleBase" id="RU364074"/>
    </source>
</evidence>
<dbReference type="NCBIfam" id="NF008854">
    <property type="entry name" value="PRK11892.1"/>
    <property type="match status" value="1"/>
</dbReference>
<dbReference type="SUPFAM" id="SSF52518">
    <property type="entry name" value="Thiamin diphosphate-binding fold (THDP-binding)"/>
    <property type="match status" value="1"/>
</dbReference>
<keyword evidence="7 10" id="KW-0786">Thiamine pyrophosphate</keyword>
<evidence type="ECO:0000256" key="3">
    <source>
        <dbReference type="ARBA" id="ARBA00022723"/>
    </source>
</evidence>
<dbReference type="InterPro" id="IPR033248">
    <property type="entry name" value="Transketolase_C"/>
</dbReference>
<dbReference type="PANTHER" id="PTHR11624">
    <property type="entry name" value="DEHYDROGENASE RELATED"/>
    <property type="match status" value="1"/>
</dbReference>
<dbReference type="GO" id="GO:0006086">
    <property type="term" value="P:pyruvate decarboxylation to acetyl-CoA"/>
    <property type="evidence" value="ECO:0007669"/>
    <property type="project" value="InterPro"/>
</dbReference>